<gene>
    <name evidence="1" type="ORF">RPERSI_LOCUS9744</name>
</gene>
<protein>
    <submittedName>
        <fullName evidence="1">21249_t:CDS:1</fullName>
    </submittedName>
</protein>
<proteinExistence type="predicted"/>
<organism evidence="1 2">
    <name type="scientific">Racocetra persica</name>
    <dbReference type="NCBI Taxonomy" id="160502"/>
    <lineage>
        <taxon>Eukaryota</taxon>
        <taxon>Fungi</taxon>
        <taxon>Fungi incertae sedis</taxon>
        <taxon>Mucoromycota</taxon>
        <taxon>Glomeromycotina</taxon>
        <taxon>Glomeromycetes</taxon>
        <taxon>Diversisporales</taxon>
        <taxon>Gigasporaceae</taxon>
        <taxon>Racocetra</taxon>
    </lineage>
</organism>
<evidence type="ECO:0000313" key="2">
    <source>
        <dbReference type="Proteomes" id="UP000789920"/>
    </source>
</evidence>
<comment type="caution">
    <text evidence="1">The sequence shown here is derived from an EMBL/GenBank/DDBJ whole genome shotgun (WGS) entry which is preliminary data.</text>
</comment>
<feature type="non-terminal residue" evidence="1">
    <location>
        <position position="256"/>
    </location>
</feature>
<sequence>MPERYLKNTLTLPNANDCDPAKIEKFIRYGVEKILSKFPATYDSRYYDVFVGYGGIAFMFFHLYRLFPDLIIAGDNEDSNKLLYGRAGYLYALIFIRKYCKDNEEIMSRIGNDKLKEIIKLIIKDGRDGAKRITDLMTINDKVTRPALMWSWHNSEYVGAIHGVEIIISLLKIYSLYPNYTSSKNILLNAISKIDLVWKREILKKGVTGLCHNTLALGLYGGEWEVETHKGEVRVPDHPWSLFEGLGGGVVYWSDL</sequence>
<accession>A0ACA9P7Y4</accession>
<reference evidence="1" key="1">
    <citation type="submission" date="2021-06" db="EMBL/GenBank/DDBJ databases">
        <authorList>
            <person name="Kallberg Y."/>
            <person name="Tangrot J."/>
            <person name="Rosling A."/>
        </authorList>
    </citation>
    <scope>NUCLEOTIDE SEQUENCE</scope>
    <source>
        <strain evidence="1">MA461A</strain>
    </source>
</reference>
<dbReference type="EMBL" id="CAJVQC010018654">
    <property type="protein sequence ID" value="CAG8695129.1"/>
    <property type="molecule type" value="Genomic_DNA"/>
</dbReference>
<keyword evidence="2" id="KW-1185">Reference proteome</keyword>
<evidence type="ECO:0000313" key="1">
    <source>
        <dbReference type="EMBL" id="CAG8695129.1"/>
    </source>
</evidence>
<name>A0ACA9P7Y4_9GLOM</name>
<dbReference type="Proteomes" id="UP000789920">
    <property type="component" value="Unassembled WGS sequence"/>
</dbReference>